<dbReference type="OrthoDB" id="512375at2759"/>
<dbReference type="InterPro" id="IPR017441">
    <property type="entry name" value="Protein_kinase_ATP_BS"/>
</dbReference>
<dbReference type="InterPro" id="IPR008266">
    <property type="entry name" value="Tyr_kinase_AS"/>
</dbReference>
<evidence type="ECO:0000256" key="1">
    <source>
        <dbReference type="PROSITE-ProRule" id="PRU10141"/>
    </source>
</evidence>
<dbReference type="STRING" id="554065.E1ZT59"/>
<dbReference type="RefSeq" id="XP_005843074.1">
    <property type="nucleotide sequence ID" value="XM_005843012.1"/>
</dbReference>
<evidence type="ECO:0000259" key="2">
    <source>
        <dbReference type="PROSITE" id="PS50011"/>
    </source>
</evidence>
<feature type="domain" description="Protein kinase" evidence="2">
    <location>
        <begin position="26"/>
        <end position="269"/>
    </location>
</feature>
<dbReference type="InterPro" id="IPR001245">
    <property type="entry name" value="Ser-Thr/Tyr_kinase_cat_dom"/>
</dbReference>
<dbReference type="PROSITE" id="PS00109">
    <property type="entry name" value="PROTEIN_KINASE_TYR"/>
    <property type="match status" value="1"/>
</dbReference>
<dbReference type="Pfam" id="PF07714">
    <property type="entry name" value="PK_Tyr_Ser-Thr"/>
    <property type="match status" value="1"/>
</dbReference>
<dbReference type="AlphaFoldDB" id="E1ZT59"/>
<dbReference type="SUPFAM" id="SSF56112">
    <property type="entry name" value="Protein kinase-like (PK-like)"/>
    <property type="match status" value="1"/>
</dbReference>
<keyword evidence="1" id="KW-0547">Nucleotide-binding</keyword>
<dbReference type="Gene3D" id="1.10.510.10">
    <property type="entry name" value="Transferase(Phosphotransferase) domain 1"/>
    <property type="match status" value="1"/>
</dbReference>
<protein>
    <recommendedName>
        <fullName evidence="2">Protein kinase domain-containing protein</fullName>
    </recommendedName>
</protein>
<dbReference type="GO" id="GO:0004674">
    <property type="term" value="F:protein serine/threonine kinase activity"/>
    <property type="evidence" value="ECO:0007669"/>
    <property type="project" value="TreeGrafter"/>
</dbReference>
<dbReference type="OMA" id="NEMAFAI"/>
<dbReference type="Proteomes" id="UP000008141">
    <property type="component" value="Unassembled WGS sequence"/>
</dbReference>
<accession>E1ZT59</accession>
<dbReference type="PROSITE" id="PS50011">
    <property type="entry name" value="PROTEIN_KINASE_DOM"/>
    <property type="match status" value="1"/>
</dbReference>
<proteinExistence type="predicted"/>
<reference evidence="3 4" key="1">
    <citation type="journal article" date="2010" name="Plant Cell">
        <title>The Chlorella variabilis NC64A genome reveals adaptation to photosymbiosis, coevolution with viruses, and cryptic sex.</title>
        <authorList>
            <person name="Blanc G."/>
            <person name="Duncan G."/>
            <person name="Agarkova I."/>
            <person name="Borodovsky M."/>
            <person name="Gurnon J."/>
            <person name="Kuo A."/>
            <person name="Lindquist E."/>
            <person name="Lucas S."/>
            <person name="Pangilinan J."/>
            <person name="Polle J."/>
            <person name="Salamov A."/>
            <person name="Terry A."/>
            <person name="Yamada T."/>
            <person name="Dunigan D.D."/>
            <person name="Grigoriev I.V."/>
            <person name="Claverie J.M."/>
            <person name="Van Etten J.L."/>
        </authorList>
    </citation>
    <scope>NUCLEOTIDE SEQUENCE [LARGE SCALE GENOMIC DNA]</scope>
    <source>
        <strain evidence="3 4">NC64A</strain>
    </source>
</reference>
<keyword evidence="4" id="KW-1185">Reference proteome</keyword>
<dbReference type="GO" id="GO:0005524">
    <property type="term" value="F:ATP binding"/>
    <property type="evidence" value="ECO:0007669"/>
    <property type="project" value="UniProtKB-UniRule"/>
</dbReference>
<feature type="binding site" evidence="1">
    <location>
        <position position="53"/>
    </location>
    <ligand>
        <name>ATP</name>
        <dbReference type="ChEBI" id="CHEBI:30616"/>
    </ligand>
</feature>
<dbReference type="eggNOG" id="KOG0197">
    <property type="taxonomic scope" value="Eukaryota"/>
</dbReference>
<name>E1ZT59_CHLVA</name>
<organism evidence="4">
    <name type="scientific">Chlorella variabilis</name>
    <name type="common">Green alga</name>
    <dbReference type="NCBI Taxonomy" id="554065"/>
    <lineage>
        <taxon>Eukaryota</taxon>
        <taxon>Viridiplantae</taxon>
        <taxon>Chlorophyta</taxon>
        <taxon>core chlorophytes</taxon>
        <taxon>Trebouxiophyceae</taxon>
        <taxon>Chlorellales</taxon>
        <taxon>Chlorellaceae</taxon>
        <taxon>Chlorella clade</taxon>
        <taxon>Chlorella</taxon>
    </lineage>
</organism>
<dbReference type="KEGG" id="cvr:CHLNCDRAFT_141610"/>
<dbReference type="PIRSF" id="PIRSF000654">
    <property type="entry name" value="Integrin-linked_kinase"/>
    <property type="match status" value="1"/>
</dbReference>
<dbReference type="FunCoup" id="E1ZT59">
    <property type="interactions" value="211"/>
</dbReference>
<dbReference type="InParanoid" id="E1ZT59"/>
<dbReference type="PROSITE" id="PS00107">
    <property type="entry name" value="PROTEIN_KINASE_ATP"/>
    <property type="match status" value="1"/>
</dbReference>
<dbReference type="EMBL" id="GL433870">
    <property type="protein sequence ID" value="EFN50972.1"/>
    <property type="molecule type" value="Genomic_DNA"/>
</dbReference>
<dbReference type="InterPro" id="IPR000719">
    <property type="entry name" value="Prot_kinase_dom"/>
</dbReference>
<evidence type="ECO:0000313" key="3">
    <source>
        <dbReference type="EMBL" id="EFN50972.1"/>
    </source>
</evidence>
<dbReference type="InterPro" id="IPR051681">
    <property type="entry name" value="Ser/Thr_Kinases-Pseudokinases"/>
</dbReference>
<evidence type="ECO:0000313" key="4">
    <source>
        <dbReference type="Proteomes" id="UP000008141"/>
    </source>
</evidence>
<gene>
    <name evidence="3" type="ORF">CHLNCDRAFT_141610</name>
</gene>
<keyword evidence="1" id="KW-0067">ATP-binding</keyword>
<dbReference type="PANTHER" id="PTHR44329">
    <property type="entry name" value="SERINE/THREONINE-PROTEIN KINASE TNNI3K-RELATED"/>
    <property type="match status" value="1"/>
</dbReference>
<sequence length="270" mass="28965">MSRQWGLDTTSLQLEAKELELVTGRDGRLVELGEGAYAVVYLGSLSGAQVAVKVYELDHGMDASVMWREAAMLRDAVHDHIVPLYGVAVKGRMVMLAMKLMRGGTLRAALQQADKREALRWRAGGRQAALEVASALVFLHTELNVLHSDLSSSNVLLDAGLTASISDLGVARFVGSSALSAGAFCLTHAAPEQVLGQRCTLTADIYSLGILLVELTTQQAVTRRGGWRLPLAPQECSPAVLALIERCTAADPLQRPPATQVLQQLQEDVG</sequence>
<dbReference type="GeneID" id="17350382"/>
<dbReference type="InterPro" id="IPR011009">
    <property type="entry name" value="Kinase-like_dom_sf"/>
</dbReference>